<keyword evidence="3" id="KW-0804">Transcription</keyword>
<evidence type="ECO:0000256" key="2">
    <source>
        <dbReference type="ARBA" id="ARBA00023125"/>
    </source>
</evidence>
<protein>
    <recommendedName>
        <fullName evidence="4">HTH-type transcriptional repressor AllR</fullName>
    </recommendedName>
    <alternativeName>
        <fullName evidence="5">Negative regulator of allantoin and glyoxylate utilization operons</fullName>
    </alternativeName>
</protein>
<dbReference type="PROSITE" id="PS51078">
    <property type="entry name" value="ICLR_ED"/>
    <property type="match status" value="1"/>
</dbReference>
<proteinExistence type="predicted"/>
<organism evidence="8 9">
    <name type="scientific">Mangrovibacter plantisponsor</name>
    <dbReference type="NCBI Taxonomy" id="451513"/>
    <lineage>
        <taxon>Bacteria</taxon>
        <taxon>Pseudomonadati</taxon>
        <taxon>Pseudomonadota</taxon>
        <taxon>Gammaproteobacteria</taxon>
        <taxon>Enterobacterales</taxon>
        <taxon>Enterobacteriaceae</taxon>
        <taxon>Mangrovibacter</taxon>
    </lineage>
</organism>
<dbReference type="SMART" id="SM00346">
    <property type="entry name" value="HTH_ICLR"/>
    <property type="match status" value="1"/>
</dbReference>
<name>A0A317Q680_9ENTR</name>
<evidence type="ECO:0000259" key="6">
    <source>
        <dbReference type="PROSITE" id="PS51077"/>
    </source>
</evidence>
<dbReference type="Gene3D" id="3.30.450.40">
    <property type="match status" value="1"/>
</dbReference>
<dbReference type="PANTHER" id="PTHR30136:SF24">
    <property type="entry name" value="HTH-TYPE TRANSCRIPTIONAL REPRESSOR ALLR"/>
    <property type="match status" value="1"/>
</dbReference>
<keyword evidence="1" id="KW-0805">Transcription regulation</keyword>
<comment type="caution">
    <text evidence="8">The sequence shown here is derived from an EMBL/GenBank/DDBJ whole genome shotgun (WGS) entry which is preliminary data.</text>
</comment>
<dbReference type="GO" id="GO:0003700">
    <property type="term" value="F:DNA-binding transcription factor activity"/>
    <property type="evidence" value="ECO:0007669"/>
    <property type="project" value="TreeGrafter"/>
</dbReference>
<evidence type="ECO:0000259" key="7">
    <source>
        <dbReference type="PROSITE" id="PS51078"/>
    </source>
</evidence>
<dbReference type="InterPro" id="IPR014757">
    <property type="entry name" value="Tscrpt_reg_IclR_C"/>
</dbReference>
<evidence type="ECO:0000256" key="4">
    <source>
        <dbReference type="ARBA" id="ARBA00040379"/>
    </source>
</evidence>
<accession>A0A317Q680</accession>
<dbReference type="Proteomes" id="UP000246744">
    <property type="component" value="Unassembled WGS sequence"/>
</dbReference>
<dbReference type="InterPro" id="IPR036388">
    <property type="entry name" value="WH-like_DNA-bd_sf"/>
</dbReference>
<dbReference type="EMBL" id="QGTS01000002">
    <property type="protein sequence ID" value="PWW11677.1"/>
    <property type="molecule type" value="Genomic_DNA"/>
</dbReference>
<dbReference type="AlphaFoldDB" id="A0A317Q680"/>
<feature type="domain" description="HTH iclR-type" evidence="6">
    <location>
        <begin position="14"/>
        <end position="74"/>
    </location>
</feature>
<dbReference type="Pfam" id="PF09339">
    <property type="entry name" value="HTH_IclR"/>
    <property type="match status" value="1"/>
</dbReference>
<dbReference type="InterPro" id="IPR029016">
    <property type="entry name" value="GAF-like_dom_sf"/>
</dbReference>
<feature type="domain" description="IclR-ED" evidence="7">
    <location>
        <begin position="75"/>
        <end position="251"/>
    </location>
</feature>
<keyword evidence="2" id="KW-0238">DNA-binding</keyword>
<evidence type="ECO:0000313" key="9">
    <source>
        <dbReference type="Proteomes" id="UP000246744"/>
    </source>
</evidence>
<dbReference type="PANTHER" id="PTHR30136">
    <property type="entry name" value="HELIX-TURN-HELIX TRANSCRIPTIONAL REGULATOR, ICLR FAMILY"/>
    <property type="match status" value="1"/>
</dbReference>
<dbReference type="SUPFAM" id="SSF46785">
    <property type="entry name" value="Winged helix' DNA-binding domain"/>
    <property type="match status" value="1"/>
</dbReference>
<evidence type="ECO:0000256" key="1">
    <source>
        <dbReference type="ARBA" id="ARBA00023015"/>
    </source>
</evidence>
<dbReference type="InterPro" id="IPR005471">
    <property type="entry name" value="Tscrpt_reg_IclR_N"/>
</dbReference>
<dbReference type="InterPro" id="IPR050707">
    <property type="entry name" value="HTH_MetabolicPath_Reg"/>
</dbReference>
<reference evidence="8 9" key="1">
    <citation type="submission" date="2018-05" db="EMBL/GenBank/DDBJ databases">
        <title>Genomic Encyclopedia of Type Strains, Phase IV (KMG-IV): sequencing the most valuable type-strain genomes for metagenomic binning, comparative biology and taxonomic classification.</title>
        <authorList>
            <person name="Goeker M."/>
        </authorList>
    </citation>
    <scope>NUCLEOTIDE SEQUENCE [LARGE SCALE GENOMIC DNA]</scope>
    <source>
        <strain evidence="8 9">DSM 19579</strain>
    </source>
</reference>
<dbReference type="InterPro" id="IPR036390">
    <property type="entry name" value="WH_DNA-bd_sf"/>
</dbReference>
<dbReference type="Gene3D" id="1.10.10.10">
    <property type="entry name" value="Winged helix-like DNA-binding domain superfamily/Winged helix DNA-binding domain"/>
    <property type="match status" value="1"/>
</dbReference>
<keyword evidence="9" id="KW-1185">Reference proteome</keyword>
<dbReference type="SUPFAM" id="SSF55781">
    <property type="entry name" value="GAF domain-like"/>
    <property type="match status" value="1"/>
</dbReference>
<dbReference type="Pfam" id="PF01614">
    <property type="entry name" value="IclR_C"/>
    <property type="match status" value="1"/>
</dbReference>
<dbReference type="PROSITE" id="PS51077">
    <property type="entry name" value="HTH_ICLR"/>
    <property type="match status" value="1"/>
</dbReference>
<dbReference type="RefSeq" id="WP_110024948.1">
    <property type="nucleotide sequence ID" value="NZ_QGTS01000002.1"/>
</dbReference>
<gene>
    <name evidence="8" type="ORF">DES37_102287</name>
</gene>
<evidence type="ECO:0000256" key="3">
    <source>
        <dbReference type="ARBA" id="ARBA00023163"/>
    </source>
</evidence>
<sequence>MDAIPSKVESADQTPTSERVLMVLRMVAEYGRPVSASELVHASGLNKSTMYRLLASLRRWGFVMESDALYAPGPACLQMALNFDAVTLLSLHANDAMIDLRDTTQETVAVTVVMQQEAVCISMLEPRQSLRCSFEKGRSLPLYRGATAKCLLAHLPLPARQHIAKTHINNMFEREVYENALLKIVQQGYACTESEVDDGVWGVSVPVLSPNQQLLGALTLMAPIIRTQNKHQRLIEETLNAAKRIQASLNATFTQASPAFHHQS</sequence>
<dbReference type="GO" id="GO:0003677">
    <property type="term" value="F:DNA binding"/>
    <property type="evidence" value="ECO:0007669"/>
    <property type="project" value="UniProtKB-KW"/>
</dbReference>
<dbReference type="GO" id="GO:0045892">
    <property type="term" value="P:negative regulation of DNA-templated transcription"/>
    <property type="evidence" value="ECO:0007669"/>
    <property type="project" value="TreeGrafter"/>
</dbReference>
<evidence type="ECO:0000313" key="8">
    <source>
        <dbReference type="EMBL" id="PWW11677.1"/>
    </source>
</evidence>
<dbReference type="OrthoDB" id="9807558at2"/>
<evidence type="ECO:0000256" key="5">
    <source>
        <dbReference type="ARBA" id="ARBA00042627"/>
    </source>
</evidence>